<comment type="caution">
    <text evidence="1">The sequence shown here is derived from an EMBL/GenBank/DDBJ whole genome shotgun (WGS) entry which is preliminary data.</text>
</comment>
<dbReference type="AlphaFoldDB" id="A0A928YTU7"/>
<dbReference type="RefSeq" id="WP_193908932.1">
    <property type="nucleotide sequence ID" value="NZ_PRDL01000001.1"/>
</dbReference>
<protein>
    <submittedName>
        <fullName evidence="1">Uncharacterized protein</fullName>
    </submittedName>
</protein>
<dbReference type="EMBL" id="PRDL01000001">
    <property type="protein sequence ID" value="MBE8717237.1"/>
    <property type="molecule type" value="Genomic_DNA"/>
</dbReference>
<reference evidence="1" key="1">
    <citation type="submission" date="2018-07" db="EMBL/GenBank/DDBJ databases">
        <title>Genome assembly of strain Ka43.</title>
        <authorList>
            <person name="Kukolya J."/>
            <person name="Nagy I."/>
            <person name="Horvath B."/>
            <person name="Toth A."/>
        </authorList>
    </citation>
    <scope>NUCLEOTIDE SEQUENCE</scope>
    <source>
        <strain evidence="1">KB43</strain>
    </source>
</reference>
<evidence type="ECO:0000313" key="2">
    <source>
        <dbReference type="Proteomes" id="UP000652567"/>
    </source>
</evidence>
<organism evidence="1 2">
    <name type="scientific">Cellvibrio polysaccharolyticus</name>
    <dbReference type="NCBI Taxonomy" id="2082724"/>
    <lineage>
        <taxon>Bacteria</taxon>
        <taxon>Pseudomonadati</taxon>
        <taxon>Pseudomonadota</taxon>
        <taxon>Gammaproteobacteria</taxon>
        <taxon>Cellvibrionales</taxon>
        <taxon>Cellvibrionaceae</taxon>
        <taxon>Cellvibrio</taxon>
    </lineage>
</organism>
<accession>A0A928YTU7</accession>
<dbReference type="Proteomes" id="UP000652567">
    <property type="component" value="Unassembled WGS sequence"/>
</dbReference>
<gene>
    <name evidence="1" type="ORF">C4F51_08565</name>
</gene>
<evidence type="ECO:0000313" key="1">
    <source>
        <dbReference type="EMBL" id="MBE8717237.1"/>
    </source>
</evidence>
<name>A0A928YTU7_9GAMM</name>
<keyword evidence="2" id="KW-1185">Reference proteome</keyword>
<proteinExistence type="predicted"/>
<sequence>MQSVIQARAFFETLLQQKEMPLSEVLTFFKRKNGRIDAAWADQFILRIHNGGALALVDDQGQASAYSADALKTPERYSLVLKNAAVLDEGRDGGYLALGVPDFPVEDHPPEIHCTLEYHSLLRVVGEKQGAERLAERVRAFSHFFAWQLSIKNLSVAASFFSRETPKKYDELVLAQKLQELEAIYGEFSYFDRVSVYTLYHGNGSNKKLFREMSLPKGVSRDARRGESEFYLVAMHSPGGTMIDAVRIALDIIEEEGVLRILNIEWYVE</sequence>